<keyword evidence="2" id="KW-0548">Nucleotidyltransferase</keyword>
<dbReference type="Pfam" id="PF00899">
    <property type="entry name" value="ThiF"/>
    <property type="match status" value="1"/>
</dbReference>
<dbReference type="InterPro" id="IPR035985">
    <property type="entry name" value="Ubiquitin-activating_enz"/>
</dbReference>
<dbReference type="GO" id="GO:0016779">
    <property type="term" value="F:nucleotidyltransferase activity"/>
    <property type="evidence" value="ECO:0007669"/>
    <property type="project" value="UniProtKB-KW"/>
</dbReference>
<keyword evidence="3" id="KW-1185">Reference proteome</keyword>
<dbReference type="EMBL" id="JAPFPW010000005">
    <property type="protein sequence ID" value="MCW7753619.1"/>
    <property type="molecule type" value="Genomic_DNA"/>
</dbReference>
<evidence type="ECO:0000313" key="3">
    <source>
        <dbReference type="Proteomes" id="UP001209681"/>
    </source>
</evidence>
<dbReference type="Gene3D" id="3.40.50.720">
    <property type="entry name" value="NAD(P)-binding Rossmann-like Domain"/>
    <property type="match status" value="1"/>
</dbReference>
<proteinExistence type="predicted"/>
<accession>A0ABT3N843</accession>
<dbReference type="InterPro" id="IPR000594">
    <property type="entry name" value="ThiF_NAD_FAD-bd"/>
</dbReference>
<dbReference type="InterPro" id="IPR045886">
    <property type="entry name" value="ThiF/MoeB/HesA"/>
</dbReference>
<dbReference type="SUPFAM" id="SSF69572">
    <property type="entry name" value="Activating enzymes of the ubiquitin-like proteins"/>
    <property type="match status" value="1"/>
</dbReference>
<keyword evidence="2" id="KW-0808">Transferase</keyword>
<name>A0ABT3N843_9BACT</name>
<protein>
    <submittedName>
        <fullName evidence="2">ThiF family adenylyltransferase</fullName>
    </submittedName>
</protein>
<gene>
    <name evidence="2" type="ORF">OOT00_06420</name>
</gene>
<reference evidence="2 3" key="1">
    <citation type="submission" date="2022-11" db="EMBL/GenBank/DDBJ databases">
        <title>Desulfobotulus tamanensis H1 sp. nov. - anaerobic, alkaliphilic, sulphate reducing bacterium isolated from terrestrial mud volcano.</title>
        <authorList>
            <person name="Frolova A."/>
            <person name="Merkel A.Y."/>
            <person name="Slobodkin A.I."/>
        </authorList>
    </citation>
    <scope>NUCLEOTIDE SEQUENCE [LARGE SCALE GENOMIC DNA]</scope>
    <source>
        <strain evidence="2 3">H1</strain>
    </source>
</reference>
<evidence type="ECO:0000313" key="2">
    <source>
        <dbReference type="EMBL" id="MCW7753619.1"/>
    </source>
</evidence>
<evidence type="ECO:0000259" key="1">
    <source>
        <dbReference type="Pfam" id="PF00899"/>
    </source>
</evidence>
<sequence>MKDWILGQAEEGILSMASQRTLERNGALSSARAESLVLEAGVMPERYARNPWSVEEQNRIRKSCCAIVGCGALGSALLEQLLRIGVGTVKIMDPDVFGPSNLNRQILLTEACLGEPKVAVAAARARCVNPAVSLIPVQARFAKETAADFLDGVDLVLDALDTVEDRLVLEKECCRKGLVLIHGAVSGWAGQVAVCHAGEGRLERIYGNVQKGHGGIPAGNPVFGVFATAALQISLACRMLLYGSEEVRGHWFLDCMEPEWVWMDAESGKKAGVCPAK</sequence>
<feature type="domain" description="THIF-type NAD/FAD binding fold" evidence="1">
    <location>
        <begin position="51"/>
        <end position="202"/>
    </location>
</feature>
<dbReference type="PANTHER" id="PTHR10953:SF102">
    <property type="entry name" value="ADENYLYLTRANSFERASE AND SULFURTRANSFERASE MOCS3"/>
    <property type="match status" value="1"/>
</dbReference>
<dbReference type="PANTHER" id="PTHR10953">
    <property type="entry name" value="UBIQUITIN-ACTIVATING ENZYME E1"/>
    <property type="match status" value="1"/>
</dbReference>
<dbReference type="RefSeq" id="WP_265424489.1">
    <property type="nucleotide sequence ID" value="NZ_JAPFPW010000005.1"/>
</dbReference>
<comment type="caution">
    <text evidence="2">The sequence shown here is derived from an EMBL/GenBank/DDBJ whole genome shotgun (WGS) entry which is preliminary data.</text>
</comment>
<organism evidence="2 3">
    <name type="scientific">Desulfobotulus pelophilus</name>
    <dbReference type="NCBI Taxonomy" id="2823377"/>
    <lineage>
        <taxon>Bacteria</taxon>
        <taxon>Pseudomonadati</taxon>
        <taxon>Thermodesulfobacteriota</taxon>
        <taxon>Desulfobacteria</taxon>
        <taxon>Desulfobacterales</taxon>
        <taxon>Desulfobacteraceae</taxon>
        <taxon>Desulfobotulus</taxon>
    </lineage>
</organism>
<dbReference type="Proteomes" id="UP001209681">
    <property type="component" value="Unassembled WGS sequence"/>
</dbReference>